<proteinExistence type="predicted"/>
<reference evidence="1 2" key="1">
    <citation type="journal article" date="2014" name="Agronomy (Basel)">
        <title>A Draft Genome Sequence for Ensete ventricosum, the Drought-Tolerant Tree Against Hunger.</title>
        <authorList>
            <person name="Harrison J."/>
            <person name="Moore K.A."/>
            <person name="Paszkiewicz K."/>
            <person name="Jones T."/>
            <person name="Grant M."/>
            <person name="Ambacheew D."/>
            <person name="Muzemil S."/>
            <person name="Studholme D.J."/>
        </authorList>
    </citation>
    <scope>NUCLEOTIDE SEQUENCE [LARGE SCALE GENOMIC DNA]</scope>
</reference>
<dbReference type="AlphaFoldDB" id="A0A426YKH0"/>
<gene>
    <name evidence="1" type="ORF">B296_00033498</name>
</gene>
<dbReference type="EMBL" id="AMZH03011776">
    <property type="protein sequence ID" value="RRT52242.1"/>
    <property type="molecule type" value="Genomic_DNA"/>
</dbReference>
<sequence>MYLVQVNENGVHTSAMYSCKGLYSYSDSSTGSEPEEQVSVPKDSAKVCLTMVRVTRGTLKNYGVRERKLNDSKGKVAMVLTLVSWHHLLL</sequence>
<protein>
    <submittedName>
        <fullName evidence="1">Uncharacterized protein</fullName>
    </submittedName>
</protein>
<organism evidence="1 2">
    <name type="scientific">Ensete ventricosum</name>
    <name type="common">Abyssinian banana</name>
    <name type="synonym">Musa ensete</name>
    <dbReference type="NCBI Taxonomy" id="4639"/>
    <lineage>
        <taxon>Eukaryota</taxon>
        <taxon>Viridiplantae</taxon>
        <taxon>Streptophyta</taxon>
        <taxon>Embryophyta</taxon>
        <taxon>Tracheophyta</taxon>
        <taxon>Spermatophyta</taxon>
        <taxon>Magnoliopsida</taxon>
        <taxon>Liliopsida</taxon>
        <taxon>Zingiberales</taxon>
        <taxon>Musaceae</taxon>
        <taxon>Ensete</taxon>
    </lineage>
</organism>
<evidence type="ECO:0000313" key="2">
    <source>
        <dbReference type="Proteomes" id="UP000287651"/>
    </source>
</evidence>
<name>A0A426YKH0_ENSVE</name>
<comment type="caution">
    <text evidence="1">The sequence shown here is derived from an EMBL/GenBank/DDBJ whole genome shotgun (WGS) entry which is preliminary data.</text>
</comment>
<dbReference type="Proteomes" id="UP000287651">
    <property type="component" value="Unassembled WGS sequence"/>
</dbReference>
<accession>A0A426YKH0</accession>
<evidence type="ECO:0000313" key="1">
    <source>
        <dbReference type="EMBL" id="RRT52242.1"/>
    </source>
</evidence>